<feature type="compositionally biased region" description="Basic and acidic residues" evidence="1">
    <location>
        <begin position="957"/>
        <end position="967"/>
    </location>
</feature>
<feature type="compositionally biased region" description="Polar residues" evidence="1">
    <location>
        <begin position="1387"/>
        <end position="1406"/>
    </location>
</feature>
<feature type="compositionally biased region" description="Polar residues" evidence="1">
    <location>
        <begin position="1026"/>
        <end position="1046"/>
    </location>
</feature>
<feature type="compositionally biased region" description="Polar residues" evidence="1">
    <location>
        <begin position="1352"/>
        <end position="1372"/>
    </location>
</feature>
<name>A0A7R9K036_TIMGE</name>
<feature type="compositionally biased region" description="Basic and acidic residues" evidence="1">
    <location>
        <begin position="1296"/>
        <end position="1305"/>
    </location>
</feature>
<protein>
    <submittedName>
        <fullName evidence="2">Uncharacterized protein</fullName>
    </submittedName>
</protein>
<feature type="compositionally biased region" description="Basic and acidic residues" evidence="1">
    <location>
        <begin position="1047"/>
        <end position="1104"/>
    </location>
</feature>
<evidence type="ECO:0000256" key="1">
    <source>
        <dbReference type="SAM" id="MobiDB-lite"/>
    </source>
</evidence>
<feature type="region of interest" description="Disordered" evidence="1">
    <location>
        <begin position="494"/>
        <end position="517"/>
    </location>
</feature>
<proteinExistence type="predicted"/>
<feature type="compositionally biased region" description="Low complexity" evidence="1">
    <location>
        <begin position="276"/>
        <end position="293"/>
    </location>
</feature>
<feature type="region of interest" description="Disordered" evidence="1">
    <location>
        <begin position="931"/>
        <end position="1193"/>
    </location>
</feature>
<reference evidence="2" key="1">
    <citation type="submission" date="2020-11" db="EMBL/GenBank/DDBJ databases">
        <authorList>
            <person name="Tran Van P."/>
        </authorList>
    </citation>
    <scope>NUCLEOTIDE SEQUENCE</scope>
</reference>
<feature type="region of interest" description="Disordered" evidence="1">
    <location>
        <begin position="262"/>
        <end position="365"/>
    </location>
</feature>
<feature type="region of interest" description="Disordered" evidence="1">
    <location>
        <begin position="1292"/>
        <end position="1457"/>
    </location>
</feature>
<feature type="region of interest" description="Disordered" evidence="1">
    <location>
        <begin position="1237"/>
        <end position="1276"/>
    </location>
</feature>
<feature type="compositionally biased region" description="Polar residues" evidence="1">
    <location>
        <begin position="1553"/>
        <end position="1580"/>
    </location>
</feature>
<organism evidence="2">
    <name type="scientific">Timema genevievae</name>
    <name type="common">Walking stick</name>
    <dbReference type="NCBI Taxonomy" id="629358"/>
    <lineage>
        <taxon>Eukaryota</taxon>
        <taxon>Metazoa</taxon>
        <taxon>Ecdysozoa</taxon>
        <taxon>Arthropoda</taxon>
        <taxon>Hexapoda</taxon>
        <taxon>Insecta</taxon>
        <taxon>Pterygota</taxon>
        <taxon>Neoptera</taxon>
        <taxon>Polyneoptera</taxon>
        <taxon>Phasmatodea</taxon>
        <taxon>Timematodea</taxon>
        <taxon>Timematoidea</taxon>
        <taxon>Timematidae</taxon>
        <taxon>Timema</taxon>
    </lineage>
</organism>
<accession>A0A7R9K036</accession>
<gene>
    <name evidence="2" type="ORF">TGEB3V08_LOCUS5465</name>
</gene>
<dbReference type="EMBL" id="OE841035">
    <property type="protein sequence ID" value="CAD7593798.1"/>
    <property type="molecule type" value="Genomic_DNA"/>
</dbReference>
<feature type="region of interest" description="Disordered" evidence="1">
    <location>
        <begin position="542"/>
        <end position="592"/>
    </location>
</feature>
<feature type="compositionally biased region" description="Polar residues" evidence="1">
    <location>
        <begin position="982"/>
        <end position="998"/>
    </location>
</feature>
<feature type="compositionally biased region" description="Basic and acidic residues" evidence="1">
    <location>
        <begin position="1112"/>
        <end position="1147"/>
    </location>
</feature>
<feature type="compositionally biased region" description="Polar residues" evidence="1">
    <location>
        <begin position="1166"/>
        <end position="1184"/>
    </location>
</feature>
<feature type="compositionally biased region" description="Polar residues" evidence="1">
    <location>
        <begin position="1439"/>
        <end position="1456"/>
    </location>
</feature>
<evidence type="ECO:0000313" key="2">
    <source>
        <dbReference type="EMBL" id="CAD7593798.1"/>
    </source>
</evidence>
<feature type="compositionally biased region" description="Basic residues" evidence="1">
    <location>
        <begin position="1341"/>
        <end position="1351"/>
    </location>
</feature>
<feature type="compositionally biased region" description="Basic residues" evidence="1">
    <location>
        <begin position="328"/>
        <end position="339"/>
    </location>
</feature>
<feature type="compositionally biased region" description="Basic residues" evidence="1">
    <location>
        <begin position="217"/>
        <end position="226"/>
    </location>
</feature>
<feature type="region of interest" description="Disordered" evidence="1">
    <location>
        <begin position="1473"/>
        <end position="1580"/>
    </location>
</feature>
<feature type="region of interest" description="Disordered" evidence="1">
    <location>
        <begin position="204"/>
        <end position="242"/>
    </location>
</feature>
<feature type="compositionally biased region" description="Polar residues" evidence="1">
    <location>
        <begin position="545"/>
        <end position="557"/>
    </location>
</feature>
<feature type="compositionally biased region" description="Low complexity" evidence="1">
    <location>
        <begin position="310"/>
        <end position="321"/>
    </location>
</feature>
<feature type="compositionally biased region" description="Basic and acidic residues" evidence="1">
    <location>
        <begin position="412"/>
        <end position="423"/>
    </location>
</feature>
<sequence>MPDVSRSDSQRSDASQRPRVSFNRDVHVKRIVGPLNVMCGSGQFLESLYSPHPGEVWTCLLWSLAISDSLFSYTASYCAFRLYCPWDVRRALRPLLRGRQGDPCLSLRQHLHRKKRVRSITFARIKPGSLKPAVAVTRAVQRNPGAPRVVGALAGDGEGHLVSLPVRRERPTRLSRRELAKEAQRVLHQADRIACTSSSLLEPGNKARFSTLPPLRSNHKHRRRNKSLSEDSPASSLDRNIKHKNPLASVFYSLDRSRAKKNNKLTNGHAEKSILSKKNSSSLSDLLQTSSSSPERINSFKTKRTKLVRSASDSGKSSKSSSPDKTKHFLSLRRNKTRKSRSDYSDTSPSPPLRGIKKKKSHSDSELPLQFLVPDTVQVEGSVKKKQLSPIIEASPKEDYFEGKRCAGKNKNTGENKVTDHKRGGLVSSEDTMHSSQVTPKPVLTRGRNVDVMVKRLSQDTKLGRGPPRHLNTAAGLVTPGEERQHNNNLPFSYTKSTPTAHDRAAPRGGVSKLSDGVVTGRPAAPTDGQVIYAEVVVSGGSGNGTLNKQTIHTQVPTDRRSNKDPAPQPPKLKSEPVQVSDEDEGLGLTMDYGNGYRRSSAEYLESEIKSYGKKGFRMGDDDLGNDHSTEMNGYKGKQREYTGFGGQDKFGITNNNLKNSSRLVRVDYGKDMTGSVSKKEYVVHESSRYESGDYIMDPPGRGRADGMDSWKKESMMENYERYEDDFPRRNERDSNMSPIRMADDYVGNKGLKTEYRSESKFSKDEVDNERHYRRSEVKHDPLIEPQIINRNDLSLRRDRLQSRIESKSTERLINSRLQQEKRDVFDSKVIDSNKKYPSDTRIPSSDATFHNRREFLNSQINFDKIPIKSDARYENGKSYANSNRFVESIATETDSYSRKDILADSGIEVDYRKDSTGTLGHSAYDDSLINKGHLNPSKPKLTLNGRQPHNVSKVDLNGHSKERISDSEDVAENNKYHHGSNRNTSYSKQTTSDSFMSTRLVKEQKKTTEAIPSSTVLIRHYAPSSKESTNDQRSSSKYQNLSHVNTDPHEEQIDVKEWNTKEQLREGERNENDELKKTDSTKKEGKKKENKQKETEQKEEVKKVPKKKHVTTMDKMRQLFSRGDTKTLKKNKNDDKVKGGKMKKDEDEREDPLTSRYSEYKGSNMVLNESTPRSSSRLQQQRHFSSDMEDDNVLTIKKQKQVDCGRRAWQAESHIWTHNGIWVRNNGQVEEAIAEPAAEELGRSRQRLATPSPSPSPLRTHESMTTLTRINNEKNKENNWFKSLDRLTKKNKSKAKIDNIKEATTEDEMQTRSKHHNLNSSSNKSLRFFGDTDQESVKSAIKHQPIRRYKSNNTTVSSNKLQVPQRSSSGGLRNHHRHHRSAGDVATSSAESTTEGDSSQQSQRSVVYLHAATVGDIPGPGLGAKSQRRAQSREELSSVASSRLQPQTRTVSRSISVLAPWKPKHYREGMDVHYDNESSGRGNGKPPKVPATSSSTINRGTARRRNDETARPSFQKQKVNKAMSVESLSHRDSPLGTRNQNKDTSSSKKRNLSTSVESLTYKNGAPTRNQQNKVASKKSNMLNSSAMDLNRVSSPMTMPVNAVKTNVNELATGTLSDRLGGAGMP</sequence>
<feature type="region of interest" description="Disordered" evidence="1">
    <location>
        <begin position="403"/>
        <end position="441"/>
    </location>
</feature>